<dbReference type="EC" id="2.1.1.193" evidence="3 12"/>
<dbReference type="NCBIfam" id="TIGR00046">
    <property type="entry name" value="RsmE family RNA methyltransferase"/>
    <property type="match status" value="1"/>
</dbReference>
<dbReference type="InterPro" id="IPR015947">
    <property type="entry name" value="PUA-like_sf"/>
</dbReference>
<dbReference type="Proteomes" id="UP000677918">
    <property type="component" value="Unassembled WGS sequence"/>
</dbReference>
<evidence type="ECO:0000259" key="14">
    <source>
        <dbReference type="Pfam" id="PF20260"/>
    </source>
</evidence>
<gene>
    <name evidence="15" type="primary">rsmE</name>
    <name evidence="15" type="ORF">XYCOK13_25280</name>
</gene>
<accession>A0A8J4H2J1</accession>
<evidence type="ECO:0000256" key="8">
    <source>
        <dbReference type="ARBA" id="ARBA00022679"/>
    </source>
</evidence>
<evidence type="ECO:0000256" key="10">
    <source>
        <dbReference type="ARBA" id="ARBA00025699"/>
    </source>
</evidence>
<evidence type="ECO:0000256" key="7">
    <source>
        <dbReference type="ARBA" id="ARBA00022603"/>
    </source>
</evidence>
<sequence length="259" mass="28459">MQRYFVPGDHWQEDSVTITGDDAHHVANVMRGRAGDRFLCCAPDGRVAVAEITAISKGQVEAAIVEWSTDSREPGINVYIAQSLPKADKMETVIQRCTEIGAAGFRPFVSSRTIVQYDAKKEAKRLDRWHKIAKEAAEQAHRNRIPAIASVIDWKELLKQSAAADLVLLCYEQEGNNGIGQVLQRWRQQAGGAAFESRPKNIWIVVGPEGGFTDQEAEEAAAAGANRVHLGPRILRTETAALVALTCVLYECGEMGGYR</sequence>
<evidence type="ECO:0000256" key="11">
    <source>
        <dbReference type="ARBA" id="ARBA00047944"/>
    </source>
</evidence>
<keyword evidence="7 12" id="KW-0489">Methyltransferase</keyword>
<evidence type="ECO:0000256" key="5">
    <source>
        <dbReference type="ARBA" id="ARBA00022490"/>
    </source>
</evidence>
<dbReference type="InterPro" id="IPR029028">
    <property type="entry name" value="Alpha/beta_knot_MTases"/>
</dbReference>
<dbReference type="PANTHER" id="PTHR30027">
    <property type="entry name" value="RIBOSOMAL RNA SMALL SUBUNIT METHYLTRANSFERASE E"/>
    <property type="match status" value="1"/>
</dbReference>
<keyword evidence="6 12" id="KW-0698">rRNA processing</keyword>
<name>A0A8J4H2J1_9BACL</name>
<comment type="caution">
    <text evidence="15">The sequence shown here is derived from an EMBL/GenBank/DDBJ whole genome shotgun (WGS) entry which is preliminary data.</text>
</comment>
<feature type="domain" description="Ribosomal RNA small subunit methyltransferase E PUA-like" evidence="14">
    <location>
        <begin position="18"/>
        <end position="64"/>
    </location>
</feature>
<keyword evidence="16" id="KW-1185">Reference proteome</keyword>
<evidence type="ECO:0000256" key="9">
    <source>
        <dbReference type="ARBA" id="ARBA00022691"/>
    </source>
</evidence>
<dbReference type="SUPFAM" id="SSF75217">
    <property type="entry name" value="alpha/beta knot"/>
    <property type="match status" value="1"/>
</dbReference>
<dbReference type="InterPro" id="IPR029026">
    <property type="entry name" value="tRNA_m1G_MTases_N"/>
</dbReference>
<reference evidence="15" key="1">
    <citation type="submission" date="2021-04" db="EMBL/GenBank/DDBJ databases">
        <title>Draft genome sequence of Xylanibacillus composti strain K13.</title>
        <authorList>
            <person name="Uke A."/>
            <person name="Chhe C."/>
            <person name="Baramee S."/>
            <person name="Kosugi A."/>
        </authorList>
    </citation>
    <scope>NUCLEOTIDE SEQUENCE</scope>
    <source>
        <strain evidence="15">K13</strain>
    </source>
</reference>
<comment type="function">
    <text evidence="10 12">Specifically methylates the N3 position of the uracil ring of uridine 1498 (m3U1498) in 16S rRNA. Acts on the fully assembled 30S ribosomal subunit.</text>
</comment>
<dbReference type="RefSeq" id="WP_213412578.1">
    <property type="nucleotide sequence ID" value="NZ_BOVK01000032.1"/>
</dbReference>
<evidence type="ECO:0000313" key="15">
    <source>
        <dbReference type="EMBL" id="GIQ69704.1"/>
    </source>
</evidence>
<protein>
    <recommendedName>
        <fullName evidence="4 12">Ribosomal RNA small subunit methyltransferase E</fullName>
        <ecNumber evidence="3 12">2.1.1.193</ecNumber>
    </recommendedName>
</protein>
<evidence type="ECO:0000259" key="13">
    <source>
        <dbReference type="Pfam" id="PF04452"/>
    </source>
</evidence>
<dbReference type="GO" id="GO:0070042">
    <property type="term" value="F:rRNA (uridine-N3-)-methyltransferase activity"/>
    <property type="evidence" value="ECO:0007669"/>
    <property type="project" value="TreeGrafter"/>
</dbReference>
<dbReference type="SUPFAM" id="SSF88697">
    <property type="entry name" value="PUA domain-like"/>
    <property type="match status" value="1"/>
</dbReference>
<comment type="subcellular location">
    <subcellularLocation>
        <location evidence="1 12">Cytoplasm</location>
    </subcellularLocation>
</comment>
<dbReference type="InterPro" id="IPR046887">
    <property type="entry name" value="RsmE_PUA-like"/>
</dbReference>
<evidence type="ECO:0000256" key="2">
    <source>
        <dbReference type="ARBA" id="ARBA00005528"/>
    </source>
</evidence>
<dbReference type="GO" id="GO:0070475">
    <property type="term" value="P:rRNA base methylation"/>
    <property type="evidence" value="ECO:0007669"/>
    <property type="project" value="TreeGrafter"/>
</dbReference>
<dbReference type="Gene3D" id="3.40.1280.10">
    <property type="match status" value="1"/>
</dbReference>
<dbReference type="PIRSF" id="PIRSF015601">
    <property type="entry name" value="MTase_slr0722"/>
    <property type="match status" value="1"/>
</dbReference>
<dbReference type="Gene3D" id="2.40.240.20">
    <property type="entry name" value="Hypothetical PUA domain-like, domain 1"/>
    <property type="match status" value="1"/>
</dbReference>
<evidence type="ECO:0000313" key="16">
    <source>
        <dbReference type="Proteomes" id="UP000677918"/>
    </source>
</evidence>
<evidence type="ECO:0000256" key="4">
    <source>
        <dbReference type="ARBA" id="ARBA00013673"/>
    </source>
</evidence>
<dbReference type="PANTHER" id="PTHR30027:SF3">
    <property type="entry name" value="16S RRNA (URACIL(1498)-N(3))-METHYLTRANSFERASE"/>
    <property type="match status" value="1"/>
</dbReference>
<keyword evidence="9 12" id="KW-0949">S-adenosyl-L-methionine</keyword>
<dbReference type="InterPro" id="IPR006700">
    <property type="entry name" value="RsmE"/>
</dbReference>
<feature type="domain" description="Ribosomal RNA small subunit methyltransferase E methyltransferase" evidence="13">
    <location>
        <begin position="76"/>
        <end position="247"/>
    </location>
</feature>
<organism evidence="15 16">
    <name type="scientific">Xylanibacillus composti</name>
    <dbReference type="NCBI Taxonomy" id="1572762"/>
    <lineage>
        <taxon>Bacteria</taxon>
        <taxon>Bacillati</taxon>
        <taxon>Bacillota</taxon>
        <taxon>Bacilli</taxon>
        <taxon>Bacillales</taxon>
        <taxon>Paenibacillaceae</taxon>
        <taxon>Xylanibacillus</taxon>
    </lineage>
</organism>
<dbReference type="AlphaFoldDB" id="A0A8J4H2J1"/>
<dbReference type="CDD" id="cd18084">
    <property type="entry name" value="RsmE-like"/>
    <property type="match status" value="1"/>
</dbReference>
<evidence type="ECO:0000256" key="12">
    <source>
        <dbReference type="PIRNR" id="PIRNR015601"/>
    </source>
</evidence>
<evidence type="ECO:0000256" key="6">
    <source>
        <dbReference type="ARBA" id="ARBA00022552"/>
    </source>
</evidence>
<dbReference type="GO" id="GO:0005737">
    <property type="term" value="C:cytoplasm"/>
    <property type="evidence" value="ECO:0007669"/>
    <property type="project" value="UniProtKB-SubCell"/>
</dbReference>
<dbReference type="Pfam" id="PF20260">
    <property type="entry name" value="PUA_4"/>
    <property type="match status" value="1"/>
</dbReference>
<keyword evidence="5 12" id="KW-0963">Cytoplasm</keyword>
<comment type="similarity">
    <text evidence="2 12">Belongs to the RNA methyltransferase RsmE family.</text>
</comment>
<dbReference type="Pfam" id="PF04452">
    <property type="entry name" value="Methyltrans_RNA"/>
    <property type="match status" value="1"/>
</dbReference>
<evidence type="ECO:0000256" key="3">
    <source>
        <dbReference type="ARBA" id="ARBA00012328"/>
    </source>
</evidence>
<comment type="catalytic activity">
    <reaction evidence="11 12">
        <text>uridine(1498) in 16S rRNA + S-adenosyl-L-methionine = N(3)-methyluridine(1498) in 16S rRNA + S-adenosyl-L-homocysteine + H(+)</text>
        <dbReference type="Rhea" id="RHEA:42920"/>
        <dbReference type="Rhea" id="RHEA-COMP:10283"/>
        <dbReference type="Rhea" id="RHEA-COMP:10284"/>
        <dbReference type="ChEBI" id="CHEBI:15378"/>
        <dbReference type="ChEBI" id="CHEBI:57856"/>
        <dbReference type="ChEBI" id="CHEBI:59789"/>
        <dbReference type="ChEBI" id="CHEBI:65315"/>
        <dbReference type="ChEBI" id="CHEBI:74502"/>
        <dbReference type="EC" id="2.1.1.193"/>
    </reaction>
</comment>
<evidence type="ECO:0000256" key="1">
    <source>
        <dbReference type="ARBA" id="ARBA00004496"/>
    </source>
</evidence>
<keyword evidence="8 12" id="KW-0808">Transferase</keyword>
<dbReference type="NCBIfam" id="NF008692">
    <property type="entry name" value="PRK11713.1-5"/>
    <property type="match status" value="1"/>
</dbReference>
<dbReference type="EMBL" id="BOVK01000032">
    <property type="protein sequence ID" value="GIQ69704.1"/>
    <property type="molecule type" value="Genomic_DNA"/>
</dbReference>
<dbReference type="InterPro" id="IPR046886">
    <property type="entry name" value="RsmE_MTase_dom"/>
</dbReference>
<proteinExistence type="inferred from homology"/>